<proteinExistence type="predicted"/>
<evidence type="ECO:0000259" key="1">
    <source>
        <dbReference type="PROSITE" id="PS51819"/>
    </source>
</evidence>
<reference evidence="2 3" key="1">
    <citation type="submission" date="2018-07" db="EMBL/GenBank/DDBJ databases">
        <title>Genomic Encyclopedia of Type Strains, Phase III (KMG-III): the genomes of soil and plant-associated and newly described type strains.</title>
        <authorList>
            <person name="Whitman W."/>
        </authorList>
    </citation>
    <scope>NUCLEOTIDE SEQUENCE [LARGE SCALE GENOMIC DNA]</scope>
    <source>
        <strain evidence="2 3">CECT 8333</strain>
    </source>
</reference>
<dbReference type="InterPro" id="IPR037523">
    <property type="entry name" value="VOC_core"/>
</dbReference>
<evidence type="ECO:0000313" key="2">
    <source>
        <dbReference type="EMBL" id="RCX21437.1"/>
    </source>
</evidence>
<dbReference type="InterPro" id="IPR029068">
    <property type="entry name" value="Glyas_Bleomycin-R_OHBP_Dase"/>
</dbReference>
<dbReference type="RefSeq" id="WP_181873070.1">
    <property type="nucleotide sequence ID" value="NZ_QPJW01000002.1"/>
</dbReference>
<accession>A0A369BLV3</accession>
<gene>
    <name evidence="2" type="ORF">DFP94_102190</name>
</gene>
<dbReference type="EMBL" id="QPJW01000002">
    <property type="protein sequence ID" value="RCX21437.1"/>
    <property type="molecule type" value="Genomic_DNA"/>
</dbReference>
<dbReference type="GO" id="GO:0016829">
    <property type="term" value="F:lyase activity"/>
    <property type="evidence" value="ECO:0007669"/>
    <property type="project" value="UniProtKB-KW"/>
</dbReference>
<dbReference type="Proteomes" id="UP000253090">
    <property type="component" value="Unassembled WGS sequence"/>
</dbReference>
<organism evidence="2 3">
    <name type="scientific">Fontibacillus phaseoli</name>
    <dbReference type="NCBI Taxonomy" id="1416533"/>
    <lineage>
        <taxon>Bacteria</taxon>
        <taxon>Bacillati</taxon>
        <taxon>Bacillota</taxon>
        <taxon>Bacilli</taxon>
        <taxon>Bacillales</taxon>
        <taxon>Paenibacillaceae</taxon>
        <taxon>Fontibacillus</taxon>
    </lineage>
</organism>
<dbReference type="SUPFAM" id="SSF54593">
    <property type="entry name" value="Glyoxalase/Bleomycin resistance protein/Dihydroxybiphenyl dioxygenase"/>
    <property type="match status" value="1"/>
</dbReference>
<dbReference type="InterPro" id="IPR004360">
    <property type="entry name" value="Glyas_Fos-R_dOase_dom"/>
</dbReference>
<keyword evidence="2" id="KW-0456">Lyase</keyword>
<keyword evidence="3" id="KW-1185">Reference proteome</keyword>
<protein>
    <submittedName>
        <fullName evidence="2">Putative enzyme related to lactoylglutathione lyase</fullName>
    </submittedName>
</protein>
<comment type="caution">
    <text evidence="2">The sequence shown here is derived from an EMBL/GenBank/DDBJ whole genome shotgun (WGS) entry which is preliminary data.</text>
</comment>
<dbReference type="PROSITE" id="PS51819">
    <property type="entry name" value="VOC"/>
    <property type="match status" value="1"/>
</dbReference>
<dbReference type="Pfam" id="PF00903">
    <property type="entry name" value="Glyoxalase"/>
    <property type="match status" value="1"/>
</dbReference>
<feature type="domain" description="VOC" evidence="1">
    <location>
        <begin position="2"/>
        <end position="118"/>
    </location>
</feature>
<dbReference type="Gene3D" id="3.10.180.10">
    <property type="entry name" value="2,3-Dihydroxybiphenyl 1,2-Dioxygenase, domain 1"/>
    <property type="match status" value="1"/>
</dbReference>
<dbReference type="AlphaFoldDB" id="A0A369BLV3"/>
<sequence length="130" mass="14650">MELFEVGLISNQVRIMSEFYAKVLGVKGDDFFAEIRTGGVKVAVFSSEGMERLAPDCMRGAGYGSFTLGFQVDNVDVEFERLKRLNVDIVKPPTSRPWGARSFWFRDPDGNIMNFVTPAIGERELYNAKK</sequence>
<name>A0A369BLV3_9BACL</name>
<evidence type="ECO:0000313" key="3">
    <source>
        <dbReference type="Proteomes" id="UP000253090"/>
    </source>
</evidence>